<gene>
    <name evidence="3" type="ORF">IW256_004885</name>
</gene>
<feature type="domain" description="DUF6973" evidence="2">
    <location>
        <begin position="277"/>
        <end position="358"/>
    </location>
</feature>
<dbReference type="Gene3D" id="1.20.1260.20">
    <property type="entry name" value="PPE superfamily"/>
    <property type="match status" value="1"/>
</dbReference>
<evidence type="ECO:0000313" key="3">
    <source>
        <dbReference type="EMBL" id="MBG6090772.1"/>
    </source>
</evidence>
<reference evidence="3" key="1">
    <citation type="submission" date="2020-11" db="EMBL/GenBank/DDBJ databases">
        <title>Sequencing the genomes of 1000 actinobacteria strains.</title>
        <authorList>
            <person name="Klenk H.-P."/>
        </authorList>
    </citation>
    <scope>NUCLEOTIDE SEQUENCE</scope>
    <source>
        <strain evidence="3">DSM 43175</strain>
    </source>
</reference>
<accession>A0A931DJV5</accession>
<dbReference type="InterPro" id="IPR054246">
    <property type="entry name" value="DUF6973"/>
</dbReference>
<protein>
    <submittedName>
        <fullName evidence="3">Uncharacterized protein YukE</fullName>
    </submittedName>
</protein>
<dbReference type="Proteomes" id="UP000614047">
    <property type="component" value="Unassembled WGS sequence"/>
</dbReference>
<dbReference type="EMBL" id="JADOUA010000001">
    <property type="protein sequence ID" value="MBG6090772.1"/>
    <property type="molecule type" value="Genomic_DNA"/>
</dbReference>
<dbReference type="RefSeq" id="WP_197013192.1">
    <property type="nucleotide sequence ID" value="NZ_BAABES010000011.1"/>
</dbReference>
<feature type="region of interest" description="Disordered" evidence="1">
    <location>
        <begin position="369"/>
        <end position="404"/>
    </location>
</feature>
<dbReference type="AlphaFoldDB" id="A0A931DJV5"/>
<comment type="caution">
    <text evidence="3">The sequence shown here is derived from an EMBL/GenBank/DDBJ whole genome shotgun (WGS) entry which is preliminary data.</text>
</comment>
<dbReference type="SUPFAM" id="SSF140453">
    <property type="entry name" value="EsxAB dimer-like"/>
    <property type="match status" value="1"/>
</dbReference>
<dbReference type="Pfam" id="PF22322">
    <property type="entry name" value="DUF6973"/>
    <property type="match status" value="1"/>
</dbReference>
<sequence length="404" mass="44725">MVTFAGLRDARLGPLAEAADAWARLATRLERAHKDVVEQQAKLQKIWQGKDADAAHLQIQMLREKSYTASKAAGGIGRVLDAAHQRFQAAQASLLEAVEEARSARFHVGEDGSLRRPPTDGPTTIIEQSLLLQKADRLRDKMAAALRTANDADRRIAEALGTLRPTILAQAGTDPEQIVWRALWMANPHDVDGRRSLADIMKMYQVTKDPGGMTEYPDGFMEWIAKQLGKDPREVTASEKEALDSLVRSQGIKGLLMFENDFGAAANPPPNWAPKGGWQDGHGDAWRHAYWNALMTRDFGAEWTERFTVAHERIADDNPGPREAMDLYNNEVGRRIALQHPDATNEELAKYIRQAVDGGQMVVIGKDGQLGWSDRTPQGQTMPQKQVSLLPEHGPGRNPSEVGR</sequence>
<feature type="compositionally biased region" description="Polar residues" evidence="1">
    <location>
        <begin position="375"/>
        <end position="387"/>
    </location>
</feature>
<name>A0A931DJV5_9ACTN</name>
<evidence type="ECO:0000259" key="2">
    <source>
        <dbReference type="Pfam" id="PF22322"/>
    </source>
</evidence>
<proteinExistence type="predicted"/>
<keyword evidence="4" id="KW-1185">Reference proteome</keyword>
<organism evidence="3 4">
    <name type="scientific">Actinomadura viridis</name>
    <dbReference type="NCBI Taxonomy" id="58110"/>
    <lineage>
        <taxon>Bacteria</taxon>
        <taxon>Bacillati</taxon>
        <taxon>Actinomycetota</taxon>
        <taxon>Actinomycetes</taxon>
        <taxon>Streptosporangiales</taxon>
        <taxon>Thermomonosporaceae</taxon>
        <taxon>Actinomadura</taxon>
    </lineage>
</organism>
<dbReference type="InterPro" id="IPR036689">
    <property type="entry name" value="ESAT-6-like_sf"/>
</dbReference>
<evidence type="ECO:0000313" key="4">
    <source>
        <dbReference type="Proteomes" id="UP000614047"/>
    </source>
</evidence>
<evidence type="ECO:0000256" key="1">
    <source>
        <dbReference type="SAM" id="MobiDB-lite"/>
    </source>
</evidence>
<dbReference type="InterPro" id="IPR038332">
    <property type="entry name" value="PPE_sf"/>
</dbReference>